<evidence type="ECO:0000313" key="2">
    <source>
        <dbReference type="EMBL" id="WTW69463.1"/>
    </source>
</evidence>
<dbReference type="AlphaFoldDB" id="A0AAU2VPG3"/>
<name>A0AAU2VPG3_9ACTN</name>
<dbReference type="EMBL" id="CP108313">
    <property type="protein sequence ID" value="WTW69463.1"/>
    <property type="molecule type" value="Genomic_DNA"/>
</dbReference>
<sequence length="129" mass="14125">MPFFVVGVIFIISVMALLVFGIPFVLQSPLRARGVHCYATVARKSIPKDGKIDVVFAYVTADRKRFTITRFGLSYVPEGAGVIYDPLNPGRSEFVDAVSRNPRRRRIFLIATAAVAVIALALLCVGLLV</sequence>
<organism evidence="2">
    <name type="scientific">Streptomyces sp. NBC_00008</name>
    <dbReference type="NCBI Taxonomy" id="2903610"/>
    <lineage>
        <taxon>Bacteria</taxon>
        <taxon>Bacillati</taxon>
        <taxon>Actinomycetota</taxon>
        <taxon>Actinomycetes</taxon>
        <taxon>Kitasatosporales</taxon>
        <taxon>Streptomycetaceae</taxon>
        <taxon>Streptomyces</taxon>
    </lineage>
</organism>
<keyword evidence="1" id="KW-1133">Transmembrane helix</keyword>
<feature type="transmembrane region" description="Helical" evidence="1">
    <location>
        <begin position="107"/>
        <end position="128"/>
    </location>
</feature>
<proteinExistence type="predicted"/>
<reference evidence="2" key="1">
    <citation type="submission" date="2022-10" db="EMBL/GenBank/DDBJ databases">
        <title>The complete genomes of actinobacterial strains from the NBC collection.</title>
        <authorList>
            <person name="Joergensen T.S."/>
            <person name="Alvarez Arevalo M."/>
            <person name="Sterndorff E.B."/>
            <person name="Faurdal D."/>
            <person name="Vuksanovic O."/>
            <person name="Mourched A.-S."/>
            <person name="Charusanti P."/>
            <person name="Shaw S."/>
            <person name="Blin K."/>
            <person name="Weber T."/>
        </authorList>
    </citation>
    <scope>NUCLEOTIDE SEQUENCE</scope>
    <source>
        <strain evidence="2">NBC_00008</strain>
    </source>
</reference>
<gene>
    <name evidence="2" type="ORF">OG398_14855</name>
</gene>
<accession>A0AAU2VPG3</accession>
<feature type="transmembrane region" description="Helical" evidence="1">
    <location>
        <begin position="6"/>
        <end position="26"/>
    </location>
</feature>
<keyword evidence="1" id="KW-0472">Membrane</keyword>
<keyword evidence="1" id="KW-0812">Transmembrane</keyword>
<protein>
    <recommendedName>
        <fullName evidence="3">DUF3592 domain-containing protein</fullName>
    </recommendedName>
</protein>
<evidence type="ECO:0000256" key="1">
    <source>
        <dbReference type="SAM" id="Phobius"/>
    </source>
</evidence>
<evidence type="ECO:0008006" key="3">
    <source>
        <dbReference type="Google" id="ProtNLM"/>
    </source>
</evidence>